<name>A0A1I0LU56_9ACTN</name>
<feature type="compositionally biased region" description="Basic and acidic residues" evidence="6">
    <location>
        <begin position="277"/>
        <end position="294"/>
    </location>
</feature>
<feature type="domain" description="Rod shape-determining protein MreC beta-barrel core" evidence="7">
    <location>
        <begin position="126"/>
        <end position="272"/>
    </location>
</feature>
<comment type="similarity">
    <text evidence="1 5">Belongs to the MreC family.</text>
</comment>
<dbReference type="InterPro" id="IPR042177">
    <property type="entry name" value="Cell/Rod_1"/>
</dbReference>
<dbReference type="STRING" id="568860.SAMN05421811_125120"/>
<dbReference type="Pfam" id="PF04085">
    <property type="entry name" value="MreC"/>
    <property type="match status" value="1"/>
</dbReference>
<evidence type="ECO:0000256" key="6">
    <source>
        <dbReference type="SAM" id="MobiDB-lite"/>
    </source>
</evidence>
<dbReference type="AlphaFoldDB" id="A0A1I0LU56"/>
<dbReference type="Gene3D" id="2.40.10.340">
    <property type="entry name" value="Rod shape-determining protein MreC, domain 1"/>
    <property type="match status" value="1"/>
</dbReference>
<evidence type="ECO:0000256" key="1">
    <source>
        <dbReference type="ARBA" id="ARBA00009369"/>
    </source>
</evidence>
<reference evidence="8 9" key="1">
    <citation type="submission" date="2016-10" db="EMBL/GenBank/DDBJ databases">
        <authorList>
            <person name="de Groot N.N."/>
        </authorList>
    </citation>
    <scope>NUCLEOTIDE SEQUENCE [LARGE SCALE GENOMIC DNA]</scope>
    <source>
        <strain evidence="8 9">CGMCC 4.5598</strain>
    </source>
</reference>
<evidence type="ECO:0000259" key="7">
    <source>
        <dbReference type="Pfam" id="PF04085"/>
    </source>
</evidence>
<dbReference type="InterPro" id="IPR055342">
    <property type="entry name" value="MreC_beta-barrel_core"/>
</dbReference>
<dbReference type="RefSeq" id="WP_091093752.1">
    <property type="nucleotide sequence ID" value="NZ_FOHX01000025.1"/>
</dbReference>
<dbReference type="Gene3D" id="2.40.10.350">
    <property type="entry name" value="Rod shape-determining protein MreC, domain 2"/>
    <property type="match status" value="1"/>
</dbReference>
<evidence type="ECO:0000256" key="3">
    <source>
        <dbReference type="ARBA" id="ARBA00022960"/>
    </source>
</evidence>
<evidence type="ECO:0000313" key="8">
    <source>
        <dbReference type="EMBL" id="SEU45730.1"/>
    </source>
</evidence>
<dbReference type="PANTHER" id="PTHR34138:SF1">
    <property type="entry name" value="CELL SHAPE-DETERMINING PROTEIN MREC"/>
    <property type="match status" value="1"/>
</dbReference>
<dbReference type="Proteomes" id="UP000199361">
    <property type="component" value="Unassembled WGS sequence"/>
</dbReference>
<dbReference type="OrthoDB" id="5196068at2"/>
<evidence type="ECO:0000256" key="5">
    <source>
        <dbReference type="PIRNR" id="PIRNR038471"/>
    </source>
</evidence>
<accession>A0A1I0LU56</accession>
<dbReference type="InterPro" id="IPR042175">
    <property type="entry name" value="Cell/Rod_MreC_2"/>
</dbReference>
<evidence type="ECO:0000313" key="9">
    <source>
        <dbReference type="Proteomes" id="UP000199361"/>
    </source>
</evidence>
<proteinExistence type="inferred from homology"/>
<sequence length="304" mass="31833">MRDSRRARLILGVLLTAALVILTVDHRTGESSPLRPLRAVGAWVFGSAEQLGGGVVRPVTTFVQALFTAPAAQERIRVLTEENARLRTGMLADKLDAARSSELKKLLGLAGAGGYKIVTGNVVARRGQPGFEDTVQIDIGSADGVQPEMTVLNGDGLVGRVIHASTTSSTVLLISDPASAAGARLEGGREIGVVHGVGEHGRLVQFRLLDSAAPLVRGGRIVSFGSQNGRPYVPGVPVGVIERVESTPGELTRIAYARPFADLTALDAVGVVVEAPKRDPRDAVLPGKEGDAVKRTPTRRGGSP</sequence>
<dbReference type="GO" id="GO:0005886">
    <property type="term" value="C:plasma membrane"/>
    <property type="evidence" value="ECO:0007669"/>
    <property type="project" value="TreeGrafter"/>
</dbReference>
<dbReference type="GO" id="GO:0008360">
    <property type="term" value="P:regulation of cell shape"/>
    <property type="evidence" value="ECO:0007669"/>
    <property type="project" value="UniProtKB-KW"/>
</dbReference>
<comment type="function">
    <text evidence="5">Involved in formation and maintenance of cell shape.</text>
</comment>
<protein>
    <recommendedName>
        <fullName evidence="2 5">Cell shape-determining protein MreC</fullName>
    </recommendedName>
    <alternativeName>
        <fullName evidence="4 5">Cell shape protein MreC</fullName>
    </alternativeName>
</protein>
<dbReference type="PANTHER" id="PTHR34138">
    <property type="entry name" value="CELL SHAPE-DETERMINING PROTEIN MREC"/>
    <property type="match status" value="1"/>
</dbReference>
<dbReference type="PIRSF" id="PIRSF038471">
    <property type="entry name" value="MreC"/>
    <property type="match status" value="1"/>
</dbReference>
<feature type="region of interest" description="Disordered" evidence="6">
    <location>
        <begin position="277"/>
        <end position="304"/>
    </location>
</feature>
<keyword evidence="3 5" id="KW-0133">Cell shape</keyword>
<keyword evidence="9" id="KW-1185">Reference proteome</keyword>
<evidence type="ECO:0000256" key="4">
    <source>
        <dbReference type="ARBA" id="ARBA00032089"/>
    </source>
</evidence>
<gene>
    <name evidence="8" type="ORF">SAMN05421811_125120</name>
</gene>
<evidence type="ECO:0000256" key="2">
    <source>
        <dbReference type="ARBA" id="ARBA00013855"/>
    </source>
</evidence>
<dbReference type="EMBL" id="FOHX01000025">
    <property type="protein sequence ID" value="SEU45730.1"/>
    <property type="molecule type" value="Genomic_DNA"/>
</dbReference>
<dbReference type="InterPro" id="IPR007221">
    <property type="entry name" value="MreC"/>
</dbReference>
<organism evidence="8 9">
    <name type="scientific">Nonomuraea wenchangensis</name>
    <dbReference type="NCBI Taxonomy" id="568860"/>
    <lineage>
        <taxon>Bacteria</taxon>
        <taxon>Bacillati</taxon>
        <taxon>Actinomycetota</taxon>
        <taxon>Actinomycetes</taxon>
        <taxon>Streptosporangiales</taxon>
        <taxon>Streptosporangiaceae</taxon>
        <taxon>Nonomuraea</taxon>
    </lineage>
</organism>